<proteinExistence type="inferred from homology"/>
<dbReference type="InterPro" id="IPR039747">
    <property type="entry name" value="RPABC4"/>
</dbReference>
<evidence type="ECO:0000256" key="3">
    <source>
        <dbReference type="ARBA" id="ARBA00022833"/>
    </source>
</evidence>
<feature type="region of interest" description="Disordered" evidence="6">
    <location>
        <begin position="53"/>
        <end position="80"/>
    </location>
</feature>
<evidence type="ECO:0000256" key="5">
    <source>
        <dbReference type="ARBA" id="ARBA00025770"/>
    </source>
</evidence>
<evidence type="ECO:0000256" key="2">
    <source>
        <dbReference type="ARBA" id="ARBA00022723"/>
    </source>
</evidence>
<evidence type="ECO:0000256" key="4">
    <source>
        <dbReference type="ARBA" id="ARBA00023242"/>
    </source>
</evidence>
<sequence length="267" mass="30498">MGYQDPLVPDEEHDRGRRSRIKQANEKLRKAEKDKATQNQLQLEKERKAILSAKRKQAAASRWNKSAVKEDQRTKAVDKTRKKIPIRKSISVQVDHTSGVVKQLQQDKEALLNRLIEPKKRNPNQRQPIQSLGEKMVRCQHTTTTKFHRRKFEGPYLCTVYSQISQMNEQGEKGGGLSTTNYYSSGAYKGTPRAAPIPSPVGSTPKERNPVVGSIKVPIDHEPVMYCCADCNHDNDIRSKDPVRCGECGYRILYKKRGRRLLVYDAR</sequence>
<evidence type="ECO:0000256" key="1">
    <source>
        <dbReference type="ARBA" id="ARBA00004123"/>
    </source>
</evidence>
<dbReference type="GO" id="GO:0005665">
    <property type="term" value="C:RNA polymerase II, core complex"/>
    <property type="evidence" value="ECO:0007669"/>
    <property type="project" value="TreeGrafter"/>
</dbReference>
<reference evidence="8" key="1">
    <citation type="submission" date="2022-11" db="UniProtKB">
        <authorList>
            <consortium name="WormBaseParasite"/>
        </authorList>
    </citation>
    <scope>IDENTIFICATION</scope>
</reference>
<evidence type="ECO:0000313" key="7">
    <source>
        <dbReference type="Proteomes" id="UP000887574"/>
    </source>
</evidence>
<dbReference type="SUPFAM" id="SSF63393">
    <property type="entry name" value="RNA polymerase subunits"/>
    <property type="match status" value="1"/>
</dbReference>
<keyword evidence="4" id="KW-0539">Nucleus</keyword>
<dbReference type="GO" id="GO:0006351">
    <property type="term" value="P:DNA-templated transcription"/>
    <property type="evidence" value="ECO:0007669"/>
    <property type="project" value="InterPro"/>
</dbReference>
<evidence type="ECO:0000313" key="8">
    <source>
        <dbReference type="WBParaSite" id="jg12418"/>
    </source>
</evidence>
<dbReference type="Gene3D" id="2.20.28.30">
    <property type="entry name" value="RNA polymerase ii, chain L"/>
    <property type="match status" value="1"/>
</dbReference>
<dbReference type="GO" id="GO:0008270">
    <property type="term" value="F:zinc ion binding"/>
    <property type="evidence" value="ECO:0007669"/>
    <property type="project" value="InterPro"/>
</dbReference>
<accession>A0A915CUN7</accession>
<dbReference type="Pfam" id="PF03604">
    <property type="entry name" value="Zn_ribbon_RPAB4"/>
    <property type="match status" value="1"/>
</dbReference>
<keyword evidence="7" id="KW-1185">Reference proteome</keyword>
<dbReference type="PANTHER" id="PTHR12056:SF2">
    <property type="entry name" value="GEO11084P1"/>
    <property type="match status" value="1"/>
</dbReference>
<feature type="region of interest" description="Disordered" evidence="6">
    <location>
        <begin position="1"/>
        <end position="40"/>
    </location>
</feature>
<evidence type="ECO:0000256" key="6">
    <source>
        <dbReference type="SAM" id="MobiDB-lite"/>
    </source>
</evidence>
<dbReference type="Proteomes" id="UP000887574">
    <property type="component" value="Unplaced"/>
</dbReference>
<dbReference type="GO" id="GO:0005666">
    <property type="term" value="C:RNA polymerase III complex"/>
    <property type="evidence" value="ECO:0007669"/>
    <property type="project" value="TreeGrafter"/>
</dbReference>
<dbReference type="InterPro" id="IPR006591">
    <property type="entry name" value="RNAP_P/RPABC4"/>
</dbReference>
<keyword evidence="2" id="KW-0479">Metal-binding</keyword>
<dbReference type="PANTHER" id="PTHR12056">
    <property type="entry name" value="DNA-DIRECTED RNA POLYMERASES I, II, AND III"/>
    <property type="match status" value="1"/>
</dbReference>
<keyword evidence="3" id="KW-0862">Zinc</keyword>
<feature type="compositionally biased region" description="Basic and acidic residues" evidence="6">
    <location>
        <begin position="23"/>
        <end position="36"/>
    </location>
</feature>
<dbReference type="SMART" id="SM00659">
    <property type="entry name" value="RPOLCX"/>
    <property type="match status" value="1"/>
</dbReference>
<organism evidence="7 8">
    <name type="scientific">Ditylenchus dipsaci</name>
    <dbReference type="NCBI Taxonomy" id="166011"/>
    <lineage>
        <taxon>Eukaryota</taxon>
        <taxon>Metazoa</taxon>
        <taxon>Ecdysozoa</taxon>
        <taxon>Nematoda</taxon>
        <taxon>Chromadorea</taxon>
        <taxon>Rhabditida</taxon>
        <taxon>Tylenchina</taxon>
        <taxon>Tylenchomorpha</taxon>
        <taxon>Sphaerularioidea</taxon>
        <taxon>Anguinidae</taxon>
        <taxon>Anguininae</taxon>
        <taxon>Ditylenchus</taxon>
    </lineage>
</organism>
<name>A0A915CUN7_9BILA</name>
<comment type="subcellular location">
    <subcellularLocation>
        <location evidence="1">Nucleus</location>
    </subcellularLocation>
</comment>
<dbReference type="GO" id="GO:0003677">
    <property type="term" value="F:DNA binding"/>
    <property type="evidence" value="ECO:0007669"/>
    <property type="project" value="InterPro"/>
</dbReference>
<dbReference type="GO" id="GO:0005736">
    <property type="term" value="C:RNA polymerase I complex"/>
    <property type="evidence" value="ECO:0007669"/>
    <property type="project" value="TreeGrafter"/>
</dbReference>
<protein>
    <submittedName>
        <fullName evidence="8">DNA-directed RNA polymerases I, II, and III subunit RPABC4</fullName>
    </submittedName>
</protein>
<comment type="similarity">
    <text evidence="5">Belongs to the archaeal Rpo12/eukaryotic RPC10 RNA polymerase subunit family.</text>
</comment>
<feature type="compositionally biased region" description="Basic and acidic residues" evidence="6">
    <location>
        <begin position="67"/>
        <end position="79"/>
    </location>
</feature>
<dbReference type="WBParaSite" id="jg12418">
    <property type="protein sequence ID" value="jg12418"/>
    <property type="gene ID" value="jg12418"/>
</dbReference>
<dbReference type="AlphaFoldDB" id="A0A915CUN7"/>
<dbReference type="InterPro" id="IPR029040">
    <property type="entry name" value="RPABC4/Spt4"/>
</dbReference>
<dbReference type="GO" id="GO:0003899">
    <property type="term" value="F:DNA-directed RNA polymerase activity"/>
    <property type="evidence" value="ECO:0007669"/>
    <property type="project" value="InterPro"/>
</dbReference>